<name>G3MIE8_AMBMU</name>
<dbReference type="PROSITE" id="PS50279">
    <property type="entry name" value="BPTI_KUNITZ_2"/>
    <property type="match status" value="1"/>
</dbReference>
<feature type="non-terminal residue" evidence="2">
    <location>
        <position position="1"/>
    </location>
</feature>
<accession>G3MIE8</accession>
<dbReference type="InterPro" id="IPR036880">
    <property type="entry name" value="Kunitz_BPTI_sf"/>
</dbReference>
<reference evidence="2" key="1">
    <citation type="journal article" date="2011" name="PLoS ONE">
        <title>A deep insight into the sialotranscriptome of the gulf coast tick, Amblyomma maculatum.</title>
        <authorList>
            <person name="Karim S."/>
            <person name="Singh P."/>
            <person name="Ribeiro J.M."/>
        </authorList>
    </citation>
    <scope>NUCLEOTIDE SEQUENCE</scope>
    <source>
        <tissue evidence="2">Salivary gland</tissue>
    </source>
</reference>
<evidence type="ECO:0000259" key="1">
    <source>
        <dbReference type="PROSITE" id="PS50279"/>
    </source>
</evidence>
<dbReference type="Gene3D" id="4.10.410.10">
    <property type="entry name" value="Pancreatic trypsin inhibitor Kunitz domain"/>
    <property type="match status" value="1"/>
</dbReference>
<proteinExistence type="evidence at transcript level"/>
<dbReference type="GO" id="GO:0004867">
    <property type="term" value="F:serine-type endopeptidase inhibitor activity"/>
    <property type="evidence" value="ECO:0007669"/>
    <property type="project" value="InterPro"/>
</dbReference>
<evidence type="ECO:0000313" key="2">
    <source>
        <dbReference type="EMBL" id="AEO33266.1"/>
    </source>
</evidence>
<sequence length="118" mass="13660">KPRRSSAHTDAASRRCYRTCSPRGTFRSKETCDSVCRSVKVCNAPRPLAYCAGTLYYVYYYDPRSGQCYRTRSCTFSGNNFPDRRECEKTCMKWRHQPKPVMVGDNWVHSRGSGNNRL</sequence>
<dbReference type="SMART" id="SM00131">
    <property type="entry name" value="KU"/>
    <property type="match status" value="1"/>
</dbReference>
<dbReference type="SUPFAM" id="SSF57362">
    <property type="entry name" value="BPTI-like"/>
    <property type="match status" value="1"/>
</dbReference>
<organism evidence="2">
    <name type="scientific">Amblyomma maculatum</name>
    <name type="common">Gulf Coast tick</name>
    <dbReference type="NCBI Taxonomy" id="34609"/>
    <lineage>
        <taxon>Eukaryota</taxon>
        <taxon>Metazoa</taxon>
        <taxon>Ecdysozoa</taxon>
        <taxon>Arthropoda</taxon>
        <taxon>Chelicerata</taxon>
        <taxon>Arachnida</taxon>
        <taxon>Acari</taxon>
        <taxon>Parasitiformes</taxon>
        <taxon>Ixodida</taxon>
        <taxon>Ixodoidea</taxon>
        <taxon>Ixodidae</taxon>
        <taxon>Amblyomminae</taxon>
        <taxon>Amblyomma</taxon>
    </lineage>
</organism>
<feature type="domain" description="BPTI/Kunitz inhibitor" evidence="1">
    <location>
        <begin position="42"/>
        <end position="91"/>
    </location>
</feature>
<dbReference type="InterPro" id="IPR002223">
    <property type="entry name" value="Kunitz_BPTI"/>
</dbReference>
<dbReference type="AlphaFoldDB" id="G3MIE8"/>
<dbReference type="EMBL" id="JO841649">
    <property type="protein sequence ID" value="AEO33266.1"/>
    <property type="molecule type" value="mRNA"/>
</dbReference>
<dbReference type="Pfam" id="PF00014">
    <property type="entry name" value="Kunitz_BPTI"/>
    <property type="match status" value="1"/>
</dbReference>
<protein>
    <recommendedName>
        <fullName evidence="1">BPTI/Kunitz inhibitor domain-containing protein</fullName>
    </recommendedName>
</protein>